<dbReference type="PIRSF" id="PIRSF012608">
    <property type="entry name" value="UCP012608"/>
    <property type="match status" value="1"/>
</dbReference>
<protein>
    <submittedName>
        <fullName evidence="1">DUF2332 family protein</fullName>
    </submittedName>
</protein>
<dbReference type="Pfam" id="PF10094">
    <property type="entry name" value="DUF2332"/>
    <property type="match status" value="1"/>
</dbReference>
<gene>
    <name evidence="1" type="ORF">FLO80_15715</name>
</gene>
<dbReference type="InterPro" id="IPR011200">
    <property type="entry name" value="UCP012608"/>
</dbReference>
<organism evidence="1 2">
    <name type="scientific">Aquicoccus porphyridii</name>
    <dbReference type="NCBI Taxonomy" id="1852029"/>
    <lineage>
        <taxon>Bacteria</taxon>
        <taxon>Pseudomonadati</taxon>
        <taxon>Pseudomonadota</taxon>
        <taxon>Alphaproteobacteria</taxon>
        <taxon>Rhodobacterales</taxon>
        <taxon>Paracoccaceae</taxon>
        <taxon>Aquicoccus</taxon>
    </lineage>
</organism>
<dbReference type="RefSeq" id="WP_111367452.1">
    <property type="nucleotide sequence ID" value="NZ_VINQ01000013.1"/>
</dbReference>
<keyword evidence="2" id="KW-1185">Reference proteome</keyword>
<dbReference type="EMBL" id="VINQ01000013">
    <property type="protein sequence ID" value="KAA0912509.1"/>
    <property type="molecule type" value="Genomic_DNA"/>
</dbReference>
<reference evidence="1 2" key="1">
    <citation type="submission" date="2019-07" db="EMBL/GenBank/DDBJ databases">
        <title>Aquicoccus porphyridii gen. nov., sp. nov., isolated from a small marine red alga, Porphyridium marinum.</title>
        <authorList>
            <person name="Liu L."/>
        </authorList>
    </citation>
    <scope>NUCLEOTIDE SEQUENCE [LARGE SCALE GENOMIC DNA]</scope>
    <source>
        <strain evidence="1 2">L1 8-17</strain>
    </source>
</reference>
<comment type="caution">
    <text evidence="1">The sequence shown here is derived from an EMBL/GenBank/DDBJ whole genome shotgun (WGS) entry which is preliminary data.</text>
</comment>
<evidence type="ECO:0000313" key="2">
    <source>
        <dbReference type="Proteomes" id="UP000325291"/>
    </source>
</evidence>
<proteinExistence type="predicted"/>
<evidence type="ECO:0000313" key="1">
    <source>
        <dbReference type="EMBL" id="KAA0912509.1"/>
    </source>
</evidence>
<dbReference type="Proteomes" id="UP000325291">
    <property type="component" value="Unassembled WGS sequence"/>
</dbReference>
<sequence>MTLTDAFLRQARACEGLGSPFMGQLLRLLARNWHADLPLAPRFAAWPGDLGPSGASLPLRLAGGLHALVLSGRDPALARAYPPNHVPDATLWAEVERALFAHARFLEHWCSSAPQTNELRRSIALVAAGHALTHRLGLPIVLSELGASGGLNLIWDRYALAIKGTTFGPSDPVLTLAPDWTGPLPPPDTPRVIDRRGVDLNPLDPHDPNDRLRLLAYLWADQPERLERSRAAIAAQIAPVDKGDAIDWLETRLLRHSHPGALHLVYHTVAWQYFPASAQERGTALIEAAGAQATESSPLAWLSMENDGDDIGAALTLRLWPGGTVHALARVDFHGRWINWAGL</sequence>
<accession>A0A5A9Z643</accession>
<name>A0A5A9Z643_9RHOB</name>
<dbReference type="AlphaFoldDB" id="A0A5A9Z643"/>